<organism evidence="9 10">
    <name type="scientific">Haloferula sargassicola</name>
    <dbReference type="NCBI Taxonomy" id="490096"/>
    <lineage>
        <taxon>Bacteria</taxon>
        <taxon>Pseudomonadati</taxon>
        <taxon>Verrucomicrobiota</taxon>
        <taxon>Verrucomicrobiia</taxon>
        <taxon>Verrucomicrobiales</taxon>
        <taxon>Verrucomicrobiaceae</taxon>
        <taxon>Haloferula</taxon>
    </lineage>
</organism>
<evidence type="ECO:0000256" key="6">
    <source>
        <dbReference type="SAM" id="MobiDB-lite"/>
    </source>
</evidence>
<evidence type="ECO:0000256" key="2">
    <source>
        <dbReference type="ARBA" id="ARBA00023015"/>
    </source>
</evidence>
<dbReference type="InterPro" id="IPR013249">
    <property type="entry name" value="RNA_pol_sigma70_r4_t2"/>
</dbReference>
<comment type="similarity">
    <text evidence="1">Belongs to the sigma-70 factor family. ECF subfamily.</text>
</comment>
<evidence type="ECO:0000256" key="3">
    <source>
        <dbReference type="ARBA" id="ARBA00023082"/>
    </source>
</evidence>
<reference evidence="9 10" key="1">
    <citation type="submission" date="2024-02" db="EMBL/GenBank/DDBJ databases">
        <title>Haloferula sargassicola NBRC 104335.</title>
        <authorList>
            <person name="Ichikawa N."/>
            <person name="Katano-Makiyama Y."/>
            <person name="Hidaka K."/>
        </authorList>
    </citation>
    <scope>NUCLEOTIDE SEQUENCE [LARGE SCALE GENOMIC DNA]</scope>
    <source>
        <strain evidence="9 10">NBRC 104335</strain>
    </source>
</reference>
<feature type="domain" description="RNA polymerase sigma-70 region 2" evidence="7">
    <location>
        <begin position="28"/>
        <end position="95"/>
    </location>
</feature>
<accession>A0ABP9UVT0</accession>
<proteinExistence type="inferred from homology"/>
<name>A0ABP9UVT0_9BACT</name>
<dbReference type="InterPro" id="IPR039425">
    <property type="entry name" value="RNA_pol_sigma-70-like"/>
</dbReference>
<sequence>MENEMEDVDEVQLMSRLASGEDLALNVLMDRWAQRLNAFLYRMTGQREVAVDLTQETFVRLYKARKRYRPKGAFSTYLFSIAANLARNHARWKSRHPTVSLDATHNDGHPLVQEASDPGQQPDEHADSAERYQKVREALVALPPDLRQAIILFVYEGMGYADIADIAGCSPKAVETRIYRARQLLKGILS</sequence>
<keyword evidence="4" id="KW-0238">DNA-binding</keyword>
<evidence type="ECO:0000256" key="5">
    <source>
        <dbReference type="ARBA" id="ARBA00023163"/>
    </source>
</evidence>
<dbReference type="SUPFAM" id="SSF88946">
    <property type="entry name" value="Sigma2 domain of RNA polymerase sigma factors"/>
    <property type="match status" value="1"/>
</dbReference>
<evidence type="ECO:0000259" key="7">
    <source>
        <dbReference type="Pfam" id="PF04542"/>
    </source>
</evidence>
<keyword evidence="10" id="KW-1185">Reference proteome</keyword>
<evidence type="ECO:0000313" key="9">
    <source>
        <dbReference type="EMBL" id="GAA5483978.1"/>
    </source>
</evidence>
<dbReference type="InterPro" id="IPR036388">
    <property type="entry name" value="WH-like_DNA-bd_sf"/>
</dbReference>
<evidence type="ECO:0000256" key="4">
    <source>
        <dbReference type="ARBA" id="ARBA00023125"/>
    </source>
</evidence>
<dbReference type="InterPro" id="IPR013325">
    <property type="entry name" value="RNA_pol_sigma_r2"/>
</dbReference>
<dbReference type="Proteomes" id="UP001476282">
    <property type="component" value="Unassembled WGS sequence"/>
</dbReference>
<dbReference type="Gene3D" id="1.10.1740.10">
    <property type="match status" value="1"/>
</dbReference>
<gene>
    <name evidence="9" type="primary">algU_4</name>
    <name evidence="9" type="ORF">Hsar01_03215</name>
</gene>
<dbReference type="RefSeq" id="WP_353568077.1">
    <property type="nucleotide sequence ID" value="NZ_BAABRI010000019.1"/>
</dbReference>
<feature type="region of interest" description="Disordered" evidence="6">
    <location>
        <begin position="99"/>
        <end position="129"/>
    </location>
</feature>
<dbReference type="Pfam" id="PF08281">
    <property type="entry name" value="Sigma70_r4_2"/>
    <property type="match status" value="1"/>
</dbReference>
<dbReference type="InterPro" id="IPR014284">
    <property type="entry name" value="RNA_pol_sigma-70_dom"/>
</dbReference>
<dbReference type="InterPro" id="IPR013324">
    <property type="entry name" value="RNA_pol_sigma_r3/r4-like"/>
</dbReference>
<evidence type="ECO:0000256" key="1">
    <source>
        <dbReference type="ARBA" id="ARBA00010641"/>
    </source>
</evidence>
<dbReference type="EMBL" id="BAABRI010000019">
    <property type="protein sequence ID" value="GAA5483978.1"/>
    <property type="molecule type" value="Genomic_DNA"/>
</dbReference>
<dbReference type="Gene3D" id="1.10.10.10">
    <property type="entry name" value="Winged helix-like DNA-binding domain superfamily/Winged helix DNA-binding domain"/>
    <property type="match status" value="1"/>
</dbReference>
<feature type="domain" description="RNA polymerase sigma factor 70 region 4 type 2" evidence="8">
    <location>
        <begin position="133"/>
        <end position="185"/>
    </location>
</feature>
<dbReference type="InterPro" id="IPR007627">
    <property type="entry name" value="RNA_pol_sigma70_r2"/>
</dbReference>
<keyword evidence="5" id="KW-0804">Transcription</keyword>
<evidence type="ECO:0000259" key="8">
    <source>
        <dbReference type="Pfam" id="PF08281"/>
    </source>
</evidence>
<dbReference type="PANTHER" id="PTHR43133">
    <property type="entry name" value="RNA POLYMERASE ECF-TYPE SIGMA FACTO"/>
    <property type="match status" value="1"/>
</dbReference>
<dbReference type="CDD" id="cd06171">
    <property type="entry name" value="Sigma70_r4"/>
    <property type="match status" value="1"/>
</dbReference>
<evidence type="ECO:0000313" key="10">
    <source>
        <dbReference type="Proteomes" id="UP001476282"/>
    </source>
</evidence>
<dbReference type="NCBIfam" id="TIGR02937">
    <property type="entry name" value="sigma70-ECF"/>
    <property type="match status" value="1"/>
</dbReference>
<keyword evidence="2" id="KW-0805">Transcription regulation</keyword>
<dbReference type="Pfam" id="PF04542">
    <property type="entry name" value="Sigma70_r2"/>
    <property type="match status" value="1"/>
</dbReference>
<dbReference type="PANTHER" id="PTHR43133:SF8">
    <property type="entry name" value="RNA POLYMERASE SIGMA FACTOR HI_1459-RELATED"/>
    <property type="match status" value="1"/>
</dbReference>
<keyword evidence="3" id="KW-0731">Sigma factor</keyword>
<protein>
    <submittedName>
        <fullName evidence="9">RNA polymerase sigma-H factor</fullName>
    </submittedName>
</protein>
<dbReference type="SUPFAM" id="SSF88659">
    <property type="entry name" value="Sigma3 and sigma4 domains of RNA polymerase sigma factors"/>
    <property type="match status" value="1"/>
</dbReference>
<comment type="caution">
    <text evidence="9">The sequence shown here is derived from an EMBL/GenBank/DDBJ whole genome shotgun (WGS) entry which is preliminary data.</text>
</comment>